<keyword evidence="3" id="KW-0813">Transport</keyword>
<sequence length="606" mass="64055">MTPTAPHEAWTSSLALKILAGTAVLGLLYLGRGVLVPITLAAMLGFVLAPLVKKIRGLGLGQASAAMLALIVAGLAAAGVAMAILVQLGTMSDSMPRYEAHVQAKIATLREATLGRLAEAQGRAGRLIGNLAPAADPDHGADTPQADGAPSSLLLRFVSSIWAPLGTTGVVLLVLIFVLLEQDSLRDRLIRLTGGQDVRAATSAFNDAGQRLSRYFASQFSVNLGVGLVIGLLLAAIGVPQAAVWATLAGLLRFIPYVGFPAAAVCAGAFAAAVVPGWELMGATLMVYLVVELVVAHVVEPQLYGHTTGLSPFSVVVAAIFWGALWGPVGLLLSTPLTLCLVVAGRHVPALAFLDILFGDTPALTLSQRFYQRCISGDSVEILADARAFLKRKSLAAYCDKIVMPAFELAAVDLELGLISDEQRLMGQQVIARTFSELAHEPRRSRGTRVAVLDAPNLGMALRQGRMQTEGRWQGRLDVPAGSVTLCISMAGDQAQLTTELLVRVMRAEHLDARHVTIAELADPPDEARPETVGSVFVVGTAMDQAVSTDNQLLNEVLAAMPQARIVLMLPALQRQAPADPITADLAHRTAYSFEEALALIGNERR</sequence>
<dbReference type="PANTHER" id="PTHR21716">
    <property type="entry name" value="TRANSMEMBRANE PROTEIN"/>
    <property type="match status" value="1"/>
</dbReference>
<dbReference type="EMBL" id="BAAAEW010000004">
    <property type="protein sequence ID" value="GAA0743256.1"/>
    <property type="molecule type" value="Genomic_DNA"/>
</dbReference>
<keyword evidence="7 8" id="KW-0472">Membrane</keyword>
<dbReference type="InterPro" id="IPR002549">
    <property type="entry name" value="AI-2E-like"/>
</dbReference>
<dbReference type="Pfam" id="PF01594">
    <property type="entry name" value="AI-2E_transport"/>
    <property type="match status" value="1"/>
</dbReference>
<comment type="subcellular location">
    <subcellularLocation>
        <location evidence="1">Cell membrane</location>
        <topology evidence="1">Multi-pass membrane protein</topology>
    </subcellularLocation>
</comment>
<feature type="transmembrane region" description="Helical" evidence="8">
    <location>
        <begin position="220"/>
        <end position="248"/>
    </location>
</feature>
<evidence type="ECO:0000256" key="7">
    <source>
        <dbReference type="ARBA" id="ARBA00023136"/>
    </source>
</evidence>
<evidence type="ECO:0000256" key="2">
    <source>
        <dbReference type="ARBA" id="ARBA00009773"/>
    </source>
</evidence>
<organism evidence="9 10">
    <name type="scientific">Ideonella azotifigens</name>
    <dbReference type="NCBI Taxonomy" id="513160"/>
    <lineage>
        <taxon>Bacteria</taxon>
        <taxon>Pseudomonadati</taxon>
        <taxon>Pseudomonadota</taxon>
        <taxon>Betaproteobacteria</taxon>
        <taxon>Burkholderiales</taxon>
        <taxon>Sphaerotilaceae</taxon>
        <taxon>Ideonella</taxon>
    </lineage>
</organism>
<name>A0ABN1JNB4_9BURK</name>
<comment type="similarity">
    <text evidence="2">Belongs to the autoinducer-2 exporter (AI-2E) (TC 2.A.86) family.</text>
</comment>
<evidence type="ECO:0000313" key="10">
    <source>
        <dbReference type="Proteomes" id="UP001500279"/>
    </source>
</evidence>
<accession>A0ABN1JNB4</accession>
<protein>
    <recommendedName>
        <fullName evidence="11">AI-2E family transporter</fullName>
    </recommendedName>
</protein>
<evidence type="ECO:0000256" key="3">
    <source>
        <dbReference type="ARBA" id="ARBA00022448"/>
    </source>
</evidence>
<evidence type="ECO:0000313" key="9">
    <source>
        <dbReference type="EMBL" id="GAA0743256.1"/>
    </source>
</evidence>
<feature type="transmembrane region" description="Helical" evidence="8">
    <location>
        <begin position="280"/>
        <end position="299"/>
    </location>
</feature>
<keyword evidence="5 8" id="KW-0812">Transmembrane</keyword>
<reference evidence="9 10" key="1">
    <citation type="journal article" date="2019" name="Int. J. Syst. Evol. Microbiol.">
        <title>The Global Catalogue of Microorganisms (GCM) 10K type strain sequencing project: providing services to taxonomists for standard genome sequencing and annotation.</title>
        <authorList>
            <consortium name="The Broad Institute Genomics Platform"/>
            <consortium name="The Broad Institute Genome Sequencing Center for Infectious Disease"/>
            <person name="Wu L."/>
            <person name="Ma J."/>
        </authorList>
    </citation>
    <scope>NUCLEOTIDE SEQUENCE [LARGE SCALE GENOMIC DNA]</scope>
    <source>
        <strain evidence="9 10">JCM 15503</strain>
    </source>
</reference>
<dbReference type="Proteomes" id="UP001500279">
    <property type="component" value="Unassembled WGS sequence"/>
</dbReference>
<feature type="transmembrane region" description="Helical" evidence="8">
    <location>
        <begin position="34"/>
        <end position="52"/>
    </location>
</feature>
<keyword evidence="10" id="KW-1185">Reference proteome</keyword>
<feature type="transmembrane region" description="Helical" evidence="8">
    <location>
        <begin position="161"/>
        <end position="180"/>
    </location>
</feature>
<evidence type="ECO:0000256" key="5">
    <source>
        <dbReference type="ARBA" id="ARBA00022692"/>
    </source>
</evidence>
<gene>
    <name evidence="9" type="ORF">GCM10009107_07610</name>
</gene>
<dbReference type="RefSeq" id="WP_231010486.1">
    <property type="nucleotide sequence ID" value="NZ_BAAAEW010000004.1"/>
</dbReference>
<feature type="transmembrane region" description="Helical" evidence="8">
    <location>
        <begin position="319"/>
        <end position="344"/>
    </location>
</feature>
<evidence type="ECO:0008006" key="11">
    <source>
        <dbReference type="Google" id="ProtNLM"/>
    </source>
</evidence>
<evidence type="ECO:0000256" key="4">
    <source>
        <dbReference type="ARBA" id="ARBA00022475"/>
    </source>
</evidence>
<keyword evidence="4" id="KW-1003">Cell membrane</keyword>
<comment type="caution">
    <text evidence="9">The sequence shown here is derived from an EMBL/GenBank/DDBJ whole genome shotgun (WGS) entry which is preliminary data.</text>
</comment>
<keyword evidence="6 8" id="KW-1133">Transmembrane helix</keyword>
<evidence type="ECO:0000256" key="1">
    <source>
        <dbReference type="ARBA" id="ARBA00004651"/>
    </source>
</evidence>
<evidence type="ECO:0000256" key="6">
    <source>
        <dbReference type="ARBA" id="ARBA00022989"/>
    </source>
</evidence>
<dbReference type="PANTHER" id="PTHR21716:SF53">
    <property type="entry name" value="PERMEASE PERM-RELATED"/>
    <property type="match status" value="1"/>
</dbReference>
<feature type="transmembrane region" description="Helical" evidence="8">
    <location>
        <begin position="254"/>
        <end position="273"/>
    </location>
</feature>
<proteinExistence type="inferred from homology"/>
<feature type="transmembrane region" description="Helical" evidence="8">
    <location>
        <begin position="64"/>
        <end position="88"/>
    </location>
</feature>
<evidence type="ECO:0000256" key="8">
    <source>
        <dbReference type="SAM" id="Phobius"/>
    </source>
</evidence>